<keyword evidence="3" id="KW-1185">Reference proteome</keyword>
<geneLocation type="plasmid" evidence="2 3">
    <name>p1</name>
</geneLocation>
<accession>A0A7S6WWN6</accession>
<evidence type="ECO:0000313" key="2">
    <source>
        <dbReference type="EMBL" id="QOW64937.1"/>
    </source>
</evidence>
<dbReference type="RefSeq" id="WP_202939949.1">
    <property type="nucleotide sequence ID" value="NZ_CP062957.1"/>
</dbReference>
<name>A0A7S6WWN6_9MICC</name>
<dbReference type="EMBL" id="CP062957">
    <property type="protein sequence ID" value="QOW64937.1"/>
    <property type="molecule type" value="Genomic_DNA"/>
</dbReference>
<keyword evidence="1" id="KW-0175">Coiled coil</keyword>
<reference evidence="2 3" key="1">
    <citation type="submission" date="2020-09" db="EMBL/GenBank/DDBJ databases">
        <title>Investigation of environmental microbe.</title>
        <authorList>
            <person name="Ou Y."/>
            <person name="Kang Q."/>
        </authorList>
    </citation>
    <scope>NUCLEOTIDE SEQUENCE [LARGE SCALE GENOMIC DNA]</scope>
    <source>
        <strain evidence="2 3">KJZ-9</strain>
        <plasmid evidence="2 3">p1</plasmid>
    </source>
</reference>
<evidence type="ECO:0000256" key="1">
    <source>
        <dbReference type="SAM" id="Coils"/>
    </source>
</evidence>
<dbReference type="Proteomes" id="UP000516421">
    <property type="component" value="Plasmid p1"/>
</dbReference>
<protein>
    <submittedName>
        <fullName evidence="2">Uncharacterized protein</fullName>
    </submittedName>
</protein>
<dbReference type="AlphaFoldDB" id="A0A7S6WWN6"/>
<sequence>MAERKSTRAINARKKALEAAKAFQEREERLISLAEDFFKIFETNGSAAIEKKIAEYEAKIEELRAQLVQVEKDSEVEQAKVVSRFKDEGVNNSEIASRLDISTGDVRKLAKNFVDRKDSDD</sequence>
<gene>
    <name evidence="2" type="ORF">IDM48_11355</name>
</gene>
<feature type="coiled-coil region" evidence="1">
    <location>
        <begin position="46"/>
        <end position="80"/>
    </location>
</feature>
<proteinExistence type="predicted"/>
<dbReference type="KEGG" id="rama:IDM48_11355"/>
<keyword evidence="2" id="KW-0614">Plasmid</keyword>
<organism evidence="2 3">
    <name type="scientific">Rothia amarae</name>
    <dbReference type="NCBI Taxonomy" id="169480"/>
    <lineage>
        <taxon>Bacteria</taxon>
        <taxon>Bacillati</taxon>
        <taxon>Actinomycetota</taxon>
        <taxon>Actinomycetes</taxon>
        <taxon>Micrococcales</taxon>
        <taxon>Micrococcaceae</taxon>
        <taxon>Rothia</taxon>
    </lineage>
</organism>
<evidence type="ECO:0000313" key="3">
    <source>
        <dbReference type="Proteomes" id="UP000516421"/>
    </source>
</evidence>